<reference evidence="12" key="1">
    <citation type="journal article" date="2019" name="bioRxiv">
        <title>The Genome of the Zebra Mussel, Dreissena polymorpha: A Resource for Invasive Species Research.</title>
        <authorList>
            <person name="McCartney M.A."/>
            <person name="Auch B."/>
            <person name="Kono T."/>
            <person name="Mallez S."/>
            <person name="Zhang Y."/>
            <person name="Obille A."/>
            <person name="Becker A."/>
            <person name="Abrahante J.E."/>
            <person name="Garbe J."/>
            <person name="Badalamenti J.P."/>
            <person name="Herman A."/>
            <person name="Mangelson H."/>
            <person name="Liachko I."/>
            <person name="Sullivan S."/>
            <person name="Sone E.D."/>
            <person name="Koren S."/>
            <person name="Silverstein K.A.T."/>
            <person name="Beckman K.B."/>
            <person name="Gohl D.M."/>
        </authorList>
    </citation>
    <scope>NUCLEOTIDE SEQUENCE</scope>
    <source>
        <strain evidence="12">Duluth1</strain>
        <tissue evidence="12">Whole animal</tissue>
    </source>
</reference>
<evidence type="ECO:0000256" key="6">
    <source>
        <dbReference type="ARBA" id="ARBA00023011"/>
    </source>
</evidence>
<dbReference type="AlphaFoldDB" id="A0A9D3Y6I6"/>
<keyword evidence="5" id="KW-0752">Steroid biosynthesis</keyword>
<protein>
    <recommendedName>
        <fullName evidence="3">hydroxymethylglutaryl-CoA synthase</fullName>
        <ecNumber evidence="3">2.3.3.10</ecNumber>
    </recommendedName>
</protein>
<dbReference type="SUPFAM" id="SSF48208">
    <property type="entry name" value="Six-hairpin glycosidases"/>
    <property type="match status" value="1"/>
</dbReference>
<dbReference type="GO" id="GO:0006084">
    <property type="term" value="P:acetyl-CoA metabolic process"/>
    <property type="evidence" value="ECO:0007669"/>
    <property type="project" value="InterPro"/>
</dbReference>
<reference evidence="12" key="2">
    <citation type="submission" date="2020-11" db="EMBL/GenBank/DDBJ databases">
        <authorList>
            <person name="McCartney M.A."/>
            <person name="Auch B."/>
            <person name="Kono T."/>
            <person name="Mallez S."/>
            <person name="Becker A."/>
            <person name="Gohl D.M."/>
            <person name="Silverstein K.A.T."/>
            <person name="Koren S."/>
            <person name="Bechman K.B."/>
            <person name="Herman A."/>
            <person name="Abrahante J.E."/>
            <person name="Garbe J."/>
        </authorList>
    </citation>
    <scope>NUCLEOTIDE SEQUENCE</scope>
    <source>
        <strain evidence="12">Duluth1</strain>
        <tissue evidence="12">Whole animal</tissue>
    </source>
</reference>
<keyword evidence="6" id="KW-1207">Sterol metabolism</keyword>
<dbReference type="FunFam" id="3.40.47.10:FF:000008">
    <property type="entry name" value="3-hydroxy-3-methylglutaryl coenzyme A synthase"/>
    <property type="match status" value="1"/>
</dbReference>
<name>A0A9D3Y6I6_DREPO</name>
<evidence type="ECO:0000256" key="3">
    <source>
        <dbReference type="ARBA" id="ARBA00012978"/>
    </source>
</evidence>
<evidence type="ECO:0000256" key="9">
    <source>
        <dbReference type="PIRSR" id="PIRSR610122-2"/>
    </source>
</evidence>
<keyword evidence="5" id="KW-0443">Lipid metabolism</keyword>
<keyword evidence="5" id="KW-0444">Lipid biosynthesis</keyword>
<dbReference type="SUPFAM" id="SSF53901">
    <property type="entry name" value="Thiolase-like"/>
    <property type="match status" value="2"/>
</dbReference>
<organism evidence="12 13">
    <name type="scientific">Dreissena polymorpha</name>
    <name type="common">Zebra mussel</name>
    <name type="synonym">Mytilus polymorpha</name>
    <dbReference type="NCBI Taxonomy" id="45954"/>
    <lineage>
        <taxon>Eukaryota</taxon>
        <taxon>Metazoa</taxon>
        <taxon>Spiralia</taxon>
        <taxon>Lophotrochozoa</taxon>
        <taxon>Mollusca</taxon>
        <taxon>Bivalvia</taxon>
        <taxon>Autobranchia</taxon>
        <taxon>Heteroconchia</taxon>
        <taxon>Euheterodonta</taxon>
        <taxon>Imparidentia</taxon>
        <taxon>Neoheterodontei</taxon>
        <taxon>Myida</taxon>
        <taxon>Dreissenoidea</taxon>
        <taxon>Dreissenidae</taxon>
        <taxon>Dreissena</taxon>
    </lineage>
</organism>
<comment type="pathway">
    <text evidence="1">Metabolic intermediate biosynthesis; (R)-mevalonate biosynthesis; (R)-mevalonate from acetyl-CoA: step 2/3.</text>
</comment>
<dbReference type="GO" id="GO:0005975">
    <property type="term" value="P:carbohydrate metabolic process"/>
    <property type="evidence" value="ECO:0007669"/>
    <property type="project" value="InterPro"/>
</dbReference>
<dbReference type="InterPro" id="IPR013528">
    <property type="entry name" value="HMG_CoA_synth_N"/>
</dbReference>
<evidence type="ECO:0000313" key="13">
    <source>
        <dbReference type="Proteomes" id="UP000828390"/>
    </source>
</evidence>
<feature type="domain" description="Hydroxymethylglutaryl-coenzyme A synthase N-terminal" evidence="10">
    <location>
        <begin position="349"/>
        <end position="522"/>
    </location>
</feature>
<dbReference type="InterPro" id="IPR013746">
    <property type="entry name" value="HMG_CoA_synt_C_dom"/>
</dbReference>
<feature type="active site" description="Proton donor/acceptor" evidence="8">
    <location>
        <position position="597"/>
    </location>
</feature>
<dbReference type="GO" id="GO:0004421">
    <property type="term" value="F:hydroxymethylglutaryl-CoA synthase activity"/>
    <property type="evidence" value="ECO:0007669"/>
    <property type="project" value="UniProtKB-EC"/>
</dbReference>
<dbReference type="EC" id="2.3.3.10" evidence="3"/>
<keyword evidence="6" id="KW-0753">Steroid metabolism</keyword>
<comment type="similarity">
    <text evidence="2">Belongs to the thiolase-like superfamily. HMG-CoA synthase family.</text>
</comment>
<evidence type="ECO:0000256" key="5">
    <source>
        <dbReference type="ARBA" id="ARBA00022955"/>
    </source>
</evidence>
<keyword evidence="4" id="KW-0808">Transferase</keyword>
<dbReference type="GO" id="GO:0016126">
    <property type="term" value="P:sterol biosynthetic process"/>
    <property type="evidence" value="ECO:0007669"/>
    <property type="project" value="UniProtKB-KW"/>
</dbReference>
<feature type="binding site" evidence="9">
    <location>
        <position position="606"/>
    </location>
    <ligand>
        <name>CoA</name>
        <dbReference type="ChEBI" id="CHEBI:57287"/>
    </ligand>
</feature>
<dbReference type="InterPro" id="IPR008928">
    <property type="entry name" value="6-hairpin_glycosidase_sf"/>
</dbReference>
<comment type="catalytic activity">
    <reaction evidence="7">
        <text>acetoacetyl-CoA + acetyl-CoA + H2O = (3S)-3-hydroxy-3-methylglutaryl-CoA + CoA + H(+)</text>
        <dbReference type="Rhea" id="RHEA:10188"/>
        <dbReference type="ChEBI" id="CHEBI:15377"/>
        <dbReference type="ChEBI" id="CHEBI:15378"/>
        <dbReference type="ChEBI" id="CHEBI:43074"/>
        <dbReference type="ChEBI" id="CHEBI:57286"/>
        <dbReference type="ChEBI" id="CHEBI:57287"/>
        <dbReference type="ChEBI" id="CHEBI:57288"/>
        <dbReference type="EC" id="2.3.3.10"/>
    </reaction>
    <physiologicalReaction direction="left-to-right" evidence="7">
        <dbReference type="Rhea" id="RHEA:10189"/>
    </physiologicalReaction>
</comment>
<evidence type="ECO:0000313" key="12">
    <source>
        <dbReference type="EMBL" id="KAH3693156.1"/>
    </source>
</evidence>
<evidence type="ECO:0000256" key="1">
    <source>
        <dbReference type="ARBA" id="ARBA00005218"/>
    </source>
</evidence>
<dbReference type="NCBIfam" id="TIGR01833">
    <property type="entry name" value="HMG-CoA-S_euk"/>
    <property type="match status" value="1"/>
</dbReference>
<accession>A0A9D3Y6I6</accession>
<sequence length="813" mass="91207">MDTFIKASRKTARLLSEQLDALGALRDPDVTSDLCSQYKLPTLLLISGHSSAAHLLLDRIKRDFMQSDGDFLSYADMADRDRKSSCFPMSHFWTYMNVWVAMAAQRLGRFDISYPAFEFCKRFYHPDRQMVCVTEAYENVNQDTTVDVLSTSHLGLLALYMGDVDLAKNCGEGLLKFMNSQPNKEEQIYLRANAQTGDVITSAPPNMKPFYVIHRDHPKQLYFFIGYYGIFMTKLFQATQDQRFLESAKRILDFALTCHESMVTYSFSHKVAYAAALVAAVTKETKYRRLAIGLGEFLVSNQNDEGFFGSQDFQPIDKYDQIIQAGNHILEPASVNRNKSHKNMENPEWPKDVGILAIEVYFPSQYVDQDKLEDFDQVSKGKYTVGLGQAKMGFCSDREDVHSLCLTVVQNLIVKNNISYSDIGRLEVGTETILDKSKSVKTVLMQLFEPCGNTCIEGIDTTNACYGGTSALFNAVNWIESSSWDGRLALVVAGDIAVYATGNARCTGGAGAVAMLIGPGAPLVFDRKCRATHMQHVYDFYKPDMASEYPMVDGRLSIQCYLHALDRCYEIFVKKLQDAGKMKGSSLLDSADAFIFHSPYCKLVQKSVARLLLNDFLSNPHLHGNNGLDTFRSVKHEDTYFDKACESAFMKASEDVFRQKTQPTLLLANQIGNMYTPSVYGGLVSYLVSRSTEELAGSRCVLFSYGSGLASSMFSMHITSSSTLPNNHFSLQCLKDGLGDVKSRLDRRKEVSPPEFNRLMKLREETHHKAPYVPQGEIDGLFPGTWYLTSVDDKHRRQYARTPLQVSDGCTAV</sequence>
<dbReference type="GO" id="GO:0010142">
    <property type="term" value="P:farnesyl diphosphate biosynthetic process, mevalonate pathway"/>
    <property type="evidence" value="ECO:0007669"/>
    <property type="project" value="InterPro"/>
</dbReference>
<feature type="active site" description="Acyl-thioester intermediate" evidence="8">
    <location>
        <position position="465"/>
    </location>
</feature>
<evidence type="ECO:0000256" key="7">
    <source>
        <dbReference type="ARBA" id="ARBA00049887"/>
    </source>
</evidence>
<dbReference type="EMBL" id="JAIWYP010000017">
    <property type="protein sequence ID" value="KAH3693156.1"/>
    <property type="molecule type" value="Genomic_DNA"/>
</dbReference>
<dbReference type="Proteomes" id="UP000828390">
    <property type="component" value="Unassembled WGS sequence"/>
</dbReference>
<dbReference type="InterPro" id="IPR010122">
    <property type="entry name" value="HMG_CoA_synthase_euk"/>
</dbReference>
<comment type="caution">
    <text evidence="12">The sequence shown here is derived from an EMBL/GenBank/DDBJ whole genome shotgun (WGS) entry which is preliminary data.</text>
</comment>
<evidence type="ECO:0000256" key="4">
    <source>
        <dbReference type="ARBA" id="ARBA00022679"/>
    </source>
</evidence>
<gene>
    <name evidence="12" type="ORF">DPMN_192558</name>
</gene>
<evidence type="ECO:0000259" key="10">
    <source>
        <dbReference type="Pfam" id="PF01154"/>
    </source>
</evidence>
<dbReference type="Pfam" id="PF01154">
    <property type="entry name" value="HMG_CoA_synt_N"/>
    <property type="match status" value="1"/>
</dbReference>
<feature type="domain" description="Hydroxymethylglutaryl-coenzyme A synthase C-terminal" evidence="11">
    <location>
        <begin position="523"/>
        <end position="801"/>
    </location>
</feature>
<feature type="active site" description="Proton donor/acceptor" evidence="8">
    <location>
        <position position="431"/>
    </location>
</feature>
<feature type="binding site" evidence="9">
    <location>
        <position position="602"/>
    </location>
    <ligand>
        <name>CoA</name>
        <dbReference type="ChEBI" id="CHEBI:57287"/>
    </ligand>
</feature>
<feature type="binding site" evidence="9">
    <location>
        <position position="557"/>
    </location>
    <ligand>
        <name>CoA</name>
        <dbReference type="ChEBI" id="CHEBI:57287"/>
    </ligand>
</feature>
<proteinExistence type="inferred from homology"/>
<dbReference type="PANTHER" id="PTHR43323">
    <property type="entry name" value="3-HYDROXY-3-METHYLGLUTARYL COENZYME A SYNTHASE"/>
    <property type="match status" value="1"/>
</dbReference>
<dbReference type="Gene3D" id="3.40.47.10">
    <property type="match status" value="1"/>
</dbReference>
<dbReference type="Pfam" id="PF08540">
    <property type="entry name" value="HMG_CoA_synt_C"/>
    <property type="match status" value="1"/>
</dbReference>
<evidence type="ECO:0000259" key="11">
    <source>
        <dbReference type="Pfam" id="PF08540"/>
    </source>
</evidence>
<keyword evidence="6" id="KW-0756">Sterol biosynthesis</keyword>
<keyword evidence="13" id="KW-1185">Reference proteome</keyword>
<evidence type="ECO:0000256" key="2">
    <source>
        <dbReference type="ARBA" id="ARBA00007061"/>
    </source>
</evidence>
<dbReference type="PANTHER" id="PTHR43323:SF2">
    <property type="entry name" value="HYDROXYMETHYLGLUTARYL-COA SYNTHASE"/>
    <property type="match status" value="1"/>
</dbReference>
<evidence type="ECO:0000256" key="8">
    <source>
        <dbReference type="PIRSR" id="PIRSR610122-1"/>
    </source>
</evidence>
<dbReference type="InterPro" id="IPR016039">
    <property type="entry name" value="Thiolase-like"/>
</dbReference>
<dbReference type="CDD" id="cd00827">
    <property type="entry name" value="init_cond_enzymes"/>
    <property type="match status" value="1"/>
</dbReference>
<feature type="binding site" evidence="9">
    <location>
        <position position="503"/>
    </location>
    <ligand>
        <name>CoA</name>
        <dbReference type="ChEBI" id="CHEBI:57287"/>
    </ligand>
</feature>